<evidence type="ECO:0000313" key="8">
    <source>
        <dbReference type="Proteomes" id="UP000218267"/>
    </source>
</evidence>
<keyword evidence="5 6" id="KW-0472">Membrane</keyword>
<feature type="transmembrane region" description="Helical" evidence="6">
    <location>
        <begin position="74"/>
        <end position="92"/>
    </location>
</feature>
<dbReference type="RefSeq" id="WP_096429349.1">
    <property type="nucleotide sequence ID" value="NZ_AP018042.1"/>
</dbReference>
<protein>
    <submittedName>
        <fullName evidence="7">MFS transporter</fullName>
    </submittedName>
</protein>
<reference evidence="7 8" key="1">
    <citation type="journal article" date="2018" name="Mar. Genomics">
        <title>Complete genome sequence of Marinifilaceae bacterium strain SPP2, isolated from the Antarctic marine sediment.</title>
        <authorList>
            <person name="Watanabe M."/>
            <person name="Kojima H."/>
            <person name="Fukui M."/>
        </authorList>
    </citation>
    <scope>NUCLEOTIDE SEQUENCE [LARGE SCALE GENOMIC DNA]</scope>
    <source>
        <strain evidence="7 8">SPP2</strain>
    </source>
</reference>
<feature type="transmembrane region" description="Helical" evidence="6">
    <location>
        <begin position="308"/>
        <end position="328"/>
    </location>
</feature>
<dbReference type="GO" id="GO:0016020">
    <property type="term" value="C:membrane"/>
    <property type="evidence" value="ECO:0007669"/>
    <property type="project" value="UniProtKB-SubCell"/>
</dbReference>
<name>A0A1Y1CJM9_9BACT</name>
<evidence type="ECO:0000256" key="4">
    <source>
        <dbReference type="ARBA" id="ARBA00022989"/>
    </source>
</evidence>
<dbReference type="OrthoDB" id="9787815at2"/>
<feature type="transmembrane region" description="Helical" evidence="6">
    <location>
        <begin position="143"/>
        <end position="163"/>
    </location>
</feature>
<dbReference type="EMBL" id="AP018042">
    <property type="protein sequence ID" value="BAX80500.1"/>
    <property type="molecule type" value="Genomic_DNA"/>
</dbReference>
<dbReference type="InterPro" id="IPR036259">
    <property type="entry name" value="MFS_trans_sf"/>
</dbReference>
<feature type="transmembrane region" description="Helical" evidence="6">
    <location>
        <begin position="12"/>
        <end position="33"/>
    </location>
</feature>
<dbReference type="Pfam" id="PF07690">
    <property type="entry name" value="MFS_1"/>
    <property type="match status" value="1"/>
</dbReference>
<feature type="transmembrane region" description="Helical" evidence="6">
    <location>
        <begin position="370"/>
        <end position="393"/>
    </location>
</feature>
<feature type="transmembrane region" description="Helical" evidence="6">
    <location>
        <begin position="178"/>
        <end position="197"/>
    </location>
</feature>
<feature type="transmembrane region" description="Helical" evidence="6">
    <location>
        <begin position="278"/>
        <end position="301"/>
    </location>
</feature>
<feature type="transmembrane region" description="Helical" evidence="6">
    <location>
        <begin position="334"/>
        <end position="358"/>
    </location>
</feature>
<dbReference type="InterPro" id="IPR011701">
    <property type="entry name" value="MFS"/>
</dbReference>
<keyword evidence="4 6" id="KW-1133">Transmembrane helix</keyword>
<dbReference type="SUPFAM" id="SSF103473">
    <property type="entry name" value="MFS general substrate transporter"/>
    <property type="match status" value="1"/>
</dbReference>
<keyword evidence="3 6" id="KW-0812">Transmembrane</keyword>
<organism evidence="7 8">
    <name type="scientific">Labilibaculum antarcticum</name>
    <dbReference type="NCBI Taxonomy" id="1717717"/>
    <lineage>
        <taxon>Bacteria</taxon>
        <taxon>Pseudomonadati</taxon>
        <taxon>Bacteroidota</taxon>
        <taxon>Bacteroidia</taxon>
        <taxon>Marinilabiliales</taxon>
        <taxon>Marinifilaceae</taxon>
        <taxon>Labilibaculum</taxon>
    </lineage>
</organism>
<evidence type="ECO:0000256" key="3">
    <source>
        <dbReference type="ARBA" id="ARBA00022692"/>
    </source>
</evidence>
<dbReference type="Proteomes" id="UP000218267">
    <property type="component" value="Chromosome"/>
</dbReference>
<dbReference type="PANTHER" id="PTHR12778:SF10">
    <property type="entry name" value="MAJOR FACILITATOR SUPERFAMILY DOMAIN-CONTAINING PROTEIN 3"/>
    <property type="match status" value="1"/>
</dbReference>
<dbReference type="PANTHER" id="PTHR12778">
    <property type="entry name" value="SOLUTE CARRIER FAMILY 33 ACETYL-COA TRANSPORTER -RELATED"/>
    <property type="match status" value="1"/>
</dbReference>
<dbReference type="InterPro" id="IPR004752">
    <property type="entry name" value="AmpG_permease/AT-1"/>
</dbReference>
<accession>A0A1Y1CJM9</accession>
<evidence type="ECO:0000256" key="2">
    <source>
        <dbReference type="ARBA" id="ARBA00022448"/>
    </source>
</evidence>
<dbReference type="Gene3D" id="1.20.1250.20">
    <property type="entry name" value="MFS general substrate transporter like domains"/>
    <property type="match status" value="2"/>
</dbReference>
<keyword evidence="8" id="KW-1185">Reference proteome</keyword>
<reference evidence="8" key="2">
    <citation type="journal article" date="2020" name="Antonie Van Leeuwenhoek">
        <title>Labilibaculum antarcticum sp. nov., a novel facultative anaerobic, psychrotorelant bacterium isolated from marine sediment of Antarctica.</title>
        <authorList>
            <person name="Watanabe M."/>
            <person name="Kojima H."/>
            <person name="Fukui M."/>
        </authorList>
    </citation>
    <scope>NUCLEOTIDE SEQUENCE [LARGE SCALE GENOMIC DNA]</scope>
    <source>
        <strain evidence="8">SPP2</strain>
    </source>
</reference>
<dbReference type="KEGG" id="mbas:ALGA_2162"/>
<evidence type="ECO:0000256" key="1">
    <source>
        <dbReference type="ARBA" id="ARBA00004141"/>
    </source>
</evidence>
<feature type="transmembrane region" description="Helical" evidence="6">
    <location>
        <begin position="399"/>
        <end position="420"/>
    </location>
</feature>
<gene>
    <name evidence="7" type="ORF">ALGA_2162</name>
</gene>
<dbReference type="AlphaFoldDB" id="A0A1Y1CJM9"/>
<keyword evidence="2" id="KW-0813">Transport</keyword>
<evidence type="ECO:0000256" key="5">
    <source>
        <dbReference type="ARBA" id="ARBA00023136"/>
    </source>
</evidence>
<sequence>MSKTKTRSPWAWIPSLYFAEGIPYVVVMTVAVIMYKKLGISNTDIALYTSWLYLPWVIKPFWSPIVDIVKSKRWWIVSMQLLIGAGLAGVAFTVPTTFFFQSTLAFLWLLAFSSATHDIAADGFYMYGLDTNKQAYFIGIRSTFYRLAMITGQGLLIILAGYFETTKLFGNTENNIPLAWSLTFYILAAGFLLFGVYHKFALPYPQEDEDREVKSFSGVFADFGETFLTFFMKKDIWKIVGLLLVYRLGESQLVKMASPFLLDPKEVGGLGLTTSDVGLVYGTIGILFLTLGGLLGGFLASKNGLKHWLWPMVIAINLPNLVYVYLSYALPESFFLICASVAVEQFGYGFGFTAYMLYQIYVSEGKHKTAHFAFCTGLMALGMMLPGMISGWLQELLGYQHFFVWVIICTIPSFIMVKLIHVDPKFGIKKGINETSTSK</sequence>
<comment type="subcellular location">
    <subcellularLocation>
        <location evidence="1">Membrane</location>
        <topology evidence="1">Multi-pass membrane protein</topology>
    </subcellularLocation>
</comment>
<evidence type="ECO:0000256" key="6">
    <source>
        <dbReference type="SAM" id="Phobius"/>
    </source>
</evidence>
<evidence type="ECO:0000313" key="7">
    <source>
        <dbReference type="EMBL" id="BAX80500.1"/>
    </source>
</evidence>
<feature type="transmembrane region" description="Helical" evidence="6">
    <location>
        <begin position="45"/>
        <end position="62"/>
    </location>
</feature>
<proteinExistence type="predicted"/>
<dbReference type="GO" id="GO:0022857">
    <property type="term" value="F:transmembrane transporter activity"/>
    <property type="evidence" value="ECO:0007669"/>
    <property type="project" value="InterPro"/>
</dbReference>